<keyword evidence="3 6" id="KW-0812">Transmembrane</keyword>
<feature type="transmembrane region" description="Helical" evidence="6">
    <location>
        <begin position="101"/>
        <end position="120"/>
    </location>
</feature>
<dbReference type="CDD" id="cd15239">
    <property type="entry name" value="7tm_YRO2_fungal-like"/>
    <property type="match status" value="1"/>
</dbReference>
<evidence type="ECO:0008006" key="9">
    <source>
        <dbReference type="Google" id="ProtNLM"/>
    </source>
</evidence>
<dbReference type="InterPro" id="IPR001425">
    <property type="entry name" value="Arc/bac/fun_rhodopsins"/>
</dbReference>
<dbReference type="InterPro" id="IPR043476">
    <property type="entry name" value="Yro2-like_7TM"/>
</dbReference>
<evidence type="ECO:0000313" key="8">
    <source>
        <dbReference type="Proteomes" id="UP000750711"/>
    </source>
</evidence>
<dbReference type="GO" id="GO:0005886">
    <property type="term" value="C:plasma membrane"/>
    <property type="evidence" value="ECO:0007669"/>
    <property type="project" value="TreeGrafter"/>
</dbReference>
<evidence type="ECO:0000256" key="2">
    <source>
        <dbReference type="ARBA" id="ARBA00008130"/>
    </source>
</evidence>
<feature type="transmembrane region" description="Helical" evidence="6">
    <location>
        <begin position="73"/>
        <end position="94"/>
    </location>
</feature>
<evidence type="ECO:0000256" key="6">
    <source>
        <dbReference type="SAM" id="Phobius"/>
    </source>
</evidence>
<keyword evidence="5 6" id="KW-0472">Membrane</keyword>
<evidence type="ECO:0000256" key="1">
    <source>
        <dbReference type="ARBA" id="ARBA00004141"/>
    </source>
</evidence>
<proteinExistence type="inferred from homology"/>
<feature type="transmembrane region" description="Helical" evidence="6">
    <location>
        <begin position="235"/>
        <end position="255"/>
    </location>
</feature>
<dbReference type="Pfam" id="PF01036">
    <property type="entry name" value="Bac_rhodopsin"/>
    <property type="match status" value="1"/>
</dbReference>
<feature type="transmembrane region" description="Helical" evidence="6">
    <location>
        <begin position="175"/>
        <end position="195"/>
    </location>
</feature>
<evidence type="ECO:0000313" key="7">
    <source>
        <dbReference type="EMBL" id="KAH0556788.1"/>
    </source>
</evidence>
<comment type="caution">
    <text evidence="7">The sequence shown here is derived from an EMBL/GenBank/DDBJ whole genome shotgun (WGS) entry which is preliminary data.</text>
</comment>
<organism evidence="7 8">
    <name type="scientific">Trichoglossum hirsutum</name>
    <dbReference type="NCBI Taxonomy" id="265104"/>
    <lineage>
        <taxon>Eukaryota</taxon>
        <taxon>Fungi</taxon>
        <taxon>Dikarya</taxon>
        <taxon>Ascomycota</taxon>
        <taxon>Pezizomycotina</taxon>
        <taxon>Geoglossomycetes</taxon>
        <taxon>Geoglossales</taxon>
        <taxon>Geoglossaceae</taxon>
        <taxon>Trichoglossum</taxon>
    </lineage>
</organism>
<dbReference type="AlphaFoldDB" id="A0A9P8L9F7"/>
<dbReference type="SMART" id="SM01021">
    <property type="entry name" value="Bac_rhodopsin"/>
    <property type="match status" value="1"/>
</dbReference>
<comment type="similarity">
    <text evidence="2">Belongs to the archaeal/bacterial/fungal opsin family.</text>
</comment>
<dbReference type="GO" id="GO:0005783">
    <property type="term" value="C:endoplasmic reticulum"/>
    <property type="evidence" value="ECO:0007669"/>
    <property type="project" value="TreeGrafter"/>
</dbReference>
<name>A0A9P8L9F7_9PEZI</name>
<comment type="subcellular location">
    <subcellularLocation>
        <location evidence="1">Membrane</location>
        <topology evidence="1">Multi-pass membrane protein</topology>
    </subcellularLocation>
</comment>
<evidence type="ECO:0000256" key="4">
    <source>
        <dbReference type="ARBA" id="ARBA00022989"/>
    </source>
</evidence>
<keyword evidence="4 6" id="KW-1133">Transmembrane helix</keyword>
<dbReference type="PANTHER" id="PTHR28286">
    <property type="match status" value="1"/>
</dbReference>
<dbReference type="Gene3D" id="1.20.1070.10">
    <property type="entry name" value="Rhodopsin 7-helix transmembrane proteins"/>
    <property type="match status" value="1"/>
</dbReference>
<dbReference type="PRINTS" id="PR00251">
    <property type="entry name" value="BACTRLOPSIN"/>
</dbReference>
<dbReference type="PANTHER" id="PTHR28286:SF1">
    <property type="entry name" value="30 KDA HEAT SHOCK PROTEIN-RELATED"/>
    <property type="match status" value="1"/>
</dbReference>
<protein>
    <recommendedName>
        <fullName evidence="9">Family A G protein-coupled receptor-like protein</fullName>
    </recommendedName>
</protein>
<feature type="transmembrane region" description="Helical" evidence="6">
    <location>
        <begin position="150"/>
        <end position="168"/>
    </location>
</feature>
<dbReference type="Proteomes" id="UP000750711">
    <property type="component" value="Unassembled WGS sequence"/>
</dbReference>
<reference evidence="7" key="1">
    <citation type="submission" date="2021-03" db="EMBL/GenBank/DDBJ databases">
        <title>Comparative genomics and phylogenomic investigation of the class Geoglossomycetes provide insights into ecological specialization and systematics.</title>
        <authorList>
            <person name="Melie T."/>
            <person name="Pirro S."/>
            <person name="Miller A.N."/>
            <person name="Quandt A."/>
        </authorList>
    </citation>
    <scope>NUCLEOTIDE SEQUENCE</scope>
    <source>
        <strain evidence="7">CAQ_001_2017</strain>
    </source>
</reference>
<keyword evidence="8" id="KW-1185">Reference proteome</keyword>
<feature type="transmembrane region" description="Helical" evidence="6">
    <location>
        <begin position="267"/>
        <end position="289"/>
    </location>
</feature>
<dbReference type="EMBL" id="JAGHQM010001010">
    <property type="protein sequence ID" value="KAH0556788.1"/>
    <property type="molecule type" value="Genomic_DNA"/>
</dbReference>
<gene>
    <name evidence="7" type="ORF">GP486_005420</name>
</gene>
<evidence type="ECO:0000256" key="5">
    <source>
        <dbReference type="ARBA" id="ARBA00023136"/>
    </source>
</evidence>
<sequence>MVGILDAQSDPRSSLCLFHTYVANKYPPVPTEPIERKPIDGSAMASVLARSNNALNVNPPTADNHLTVHGSDWLWAVTAIYLLAFLIFLAHGFVARHGEMIFHYLFGIASFTGGIAYFAMASDLGNTPVRTELNNGGDGSITRQIWYARYINWFVGWAMLDIAVLLLSGVSWATVLFSVGLSWIWVSSWLSGAFVVSPYKWGFFAFGTFAFLALAFHLGYHGSASARRIGSSKHYSMTTFLLLFIWMLYPIAWGLDEGGNKISVTSGFVFYGILDIITVPVLGFLFLVLGGSWDYGALGLQFTQYGRLGRKEGGVFPEKEAAQASGAADTRAV</sequence>
<dbReference type="SUPFAM" id="SSF81321">
    <property type="entry name" value="Family A G protein-coupled receptor-like"/>
    <property type="match status" value="1"/>
</dbReference>
<feature type="transmembrane region" description="Helical" evidence="6">
    <location>
        <begin position="201"/>
        <end position="223"/>
    </location>
</feature>
<accession>A0A9P8L9F7</accession>
<evidence type="ECO:0000256" key="3">
    <source>
        <dbReference type="ARBA" id="ARBA00022692"/>
    </source>
</evidence>